<gene>
    <name evidence="2" type="ORF">Xsto_03543</name>
</gene>
<protein>
    <recommendedName>
        <fullName evidence="4">Lipoprotein</fullName>
    </recommendedName>
</protein>
<keyword evidence="3" id="KW-1185">Reference proteome</keyword>
<name>A0A2D0KL08_9GAMM</name>
<comment type="caution">
    <text evidence="2">The sequence shown here is derived from an EMBL/GenBank/DDBJ whole genome shotgun (WGS) entry which is preliminary data.</text>
</comment>
<dbReference type="Proteomes" id="UP000222366">
    <property type="component" value="Unassembled WGS sequence"/>
</dbReference>
<feature type="signal peptide" evidence="1">
    <location>
        <begin position="1"/>
        <end position="21"/>
    </location>
</feature>
<organism evidence="2 3">
    <name type="scientific">Xenorhabdus stockiae</name>
    <dbReference type="NCBI Taxonomy" id="351614"/>
    <lineage>
        <taxon>Bacteria</taxon>
        <taxon>Pseudomonadati</taxon>
        <taxon>Pseudomonadota</taxon>
        <taxon>Gammaproteobacteria</taxon>
        <taxon>Enterobacterales</taxon>
        <taxon>Morganellaceae</taxon>
        <taxon>Xenorhabdus</taxon>
    </lineage>
</organism>
<proteinExistence type="predicted"/>
<accession>A0A2D0KL08</accession>
<sequence length="143" mass="15267">MNKICVLLLSAVMLCSGCATIVGEKTQLVQINSQPSGAEFSIKDETGQEITRGNTPQSVMLAKSTGHYFGGKTYQITFTKENFQSVTLPLVAKANGWYIGGNFVFGGLIGWLAVDPFNGGMYTLHPKAANVTLPASNTLSDTK</sequence>
<evidence type="ECO:0000313" key="2">
    <source>
        <dbReference type="EMBL" id="PHM63907.1"/>
    </source>
</evidence>
<reference evidence="2 3" key="1">
    <citation type="journal article" date="2017" name="Nat. Microbiol.">
        <title>Natural product diversity associated with the nematode symbionts Photorhabdus and Xenorhabdus.</title>
        <authorList>
            <person name="Tobias N.J."/>
            <person name="Wolff H."/>
            <person name="Djahanschiri B."/>
            <person name="Grundmann F."/>
            <person name="Kronenwerth M."/>
            <person name="Shi Y.M."/>
            <person name="Simonyi S."/>
            <person name="Grun P."/>
            <person name="Shapiro-Ilan D."/>
            <person name="Pidot S.J."/>
            <person name="Stinear T.P."/>
            <person name="Ebersberger I."/>
            <person name="Bode H.B."/>
        </authorList>
    </citation>
    <scope>NUCLEOTIDE SEQUENCE [LARGE SCALE GENOMIC DNA]</scope>
    <source>
        <strain evidence="2 3">DSM 17904</strain>
    </source>
</reference>
<keyword evidence="1" id="KW-0732">Signal</keyword>
<evidence type="ECO:0000313" key="3">
    <source>
        <dbReference type="Proteomes" id="UP000222366"/>
    </source>
</evidence>
<feature type="chain" id="PRO_5011976969" description="Lipoprotein" evidence="1">
    <location>
        <begin position="22"/>
        <end position="143"/>
    </location>
</feature>
<dbReference type="AlphaFoldDB" id="A0A2D0KL08"/>
<evidence type="ECO:0008006" key="4">
    <source>
        <dbReference type="Google" id="ProtNLM"/>
    </source>
</evidence>
<dbReference type="RefSeq" id="WP_099109986.1">
    <property type="nucleotide sequence ID" value="NZ_CAWNRH010000119.1"/>
</dbReference>
<evidence type="ECO:0000256" key="1">
    <source>
        <dbReference type="SAM" id="SignalP"/>
    </source>
</evidence>
<dbReference type="EMBL" id="NJAJ01000043">
    <property type="protein sequence ID" value="PHM63907.1"/>
    <property type="molecule type" value="Genomic_DNA"/>
</dbReference>